<accession>A0AB36DHH0</accession>
<protein>
    <submittedName>
        <fullName evidence="3">Glycosyltransferase family 1 protein</fullName>
    </submittedName>
</protein>
<reference evidence="3" key="2">
    <citation type="submission" date="2020-02" db="EMBL/GenBank/DDBJ databases">
        <authorList>
            <person name="Littmann E."/>
            <person name="Sorbara M."/>
        </authorList>
    </citation>
    <scope>NUCLEOTIDE SEQUENCE</scope>
    <source>
        <strain evidence="3">MSK.11.9</strain>
    </source>
</reference>
<sequence length="372" mass="42413">MKKKICILSNGLWRGGTDTFVVNLVKGLDKNKYDITVILSISDEWLAARESEVIDAGAKTIRTCGITGKGVHGRLKHLYFLYKILEKEKPDIFQTNIDLFNGPNLLVAWLAGVPIRICHSHNSMQEREAAGERNVLITIYQKVMRWMCWKFSNRRAGCSELALDFLFEDRWKTDPKAIVVNNGIDLSPFRSEIDKLKKESSLRLSEKKHILTVGRLSAQKNPLLIAECFFELSKIRADCDLIWVGIGEMEEYLKQYFCAQGIMNRVQFLGSRDDVPELMKISDLFLFPSLFEGLGIVLIEAQAAGIPCLVSDTVPKMVDCGGCVFYSIQEKADKWAEKANQILDKRIELNIQENLLSKYTIENMVRQMETLF</sequence>
<dbReference type="GO" id="GO:0016757">
    <property type="term" value="F:glycosyltransferase activity"/>
    <property type="evidence" value="ECO:0007669"/>
    <property type="project" value="InterPro"/>
</dbReference>
<dbReference type="InterPro" id="IPR028098">
    <property type="entry name" value="Glyco_trans_4-like_N"/>
</dbReference>
<evidence type="ECO:0000259" key="2">
    <source>
        <dbReference type="Pfam" id="PF13439"/>
    </source>
</evidence>
<proteinExistence type="predicted"/>
<organism evidence="3 4">
    <name type="scientific">Mediterraneibacter gnavus</name>
    <name type="common">Ruminococcus gnavus</name>
    <dbReference type="NCBI Taxonomy" id="33038"/>
    <lineage>
        <taxon>Bacteria</taxon>
        <taxon>Bacillati</taxon>
        <taxon>Bacillota</taxon>
        <taxon>Clostridia</taxon>
        <taxon>Lachnospirales</taxon>
        <taxon>Lachnospiraceae</taxon>
        <taxon>Mediterraneibacter</taxon>
    </lineage>
</organism>
<comment type="caution">
    <text evidence="3">The sequence shown here is derived from an EMBL/GenBank/DDBJ whole genome shotgun (WGS) entry which is preliminary data.</text>
</comment>
<dbReference type="AlphaFoldDB" id="A0AB36DHH0"/>
<dbReference type="Gene3D" id="3.40.50.2000">
    <property type="entry name" value="Glycogen Phosphorylase B"/>
    <property type="match status" value="2"/>
</dbReference>
<gene>
    <name evidence="3" type="ORF">G4981_10300</name>
</gene>
<dbReference type="SUPFAM" id="SSF53756">
    <property type="entry name" value="UDP-Glycosyltransferase/glycogen phosphorylase"/>
    <property type="match status" value="1"/>
</dbReference>
<dbReference type="Pfam" id="PF13439">
    <property type="entry name" value="Glyco_transf_4"/>
    <property type="match status" value="1"/>
</dbReference>
<evidence type="ECO:0000313" key="3">
    <source>
        <dbReference type="EMBL" id="NSI65659.1"/>
    </source>
</evidence>
<dbReference type="PANTHER" id="PTHR45947">
    <property type="entry name" value="SULFOQUINOVOSYL TRANSFERASE SQD2"/>
    <property type="match status" value="1"/>
</dbReference>
<dbReference type="InterPro" id="IPR001296">
    <property type="entry name" value="Glyco_trans_1"/>
</dbReference>
<dbReference type="PANTHER" id="PTHR45947:SF3">
    <property type="entry name" value="SULFOQUINOVOSYL TRANSFERASE SQD2"/>
    <property type="match status" value="1"/>
</dbReference>
<dbReference type="RefSeq" id="WP_173903627.1">
    <property type="nucleotide sequence ID" value="NZ_JAAIRY010000016.1"/>
</dbReference>
<dbReference type="EMBL" id="JAAIRY010000016">
    <property type="protein sequence ID" value="NSI65659.1"/>
    <property type="molecule type" value="Genomic_DNA"/>
</dbReference>
<dbReference type="Proteomes" id="UP001296581">
    <property type="component" value="Unassembled WGS sequence"/>
</dbReference>
<dbReference type="InterPro" id="IPR050194">
    <property type="entry name" value="Glycosyltransferase_grp1"/>
</dbReference>
<evidence type="ECO:0000259" key="1">
    <source>
        <dbReference type="Pfam" id="PF00534"/>
    </source>
</evidence>
<feature type="domain" description="Glycosyl transferase family 1" evidence="1">
    <location>
        <begin position="198"/>
        <end position="346"/>
    </location>
</feature>
<reference evidence="3" key="1">
    <citation type="journal article" date="2020" name="Cell Host Microbe">
        <title>Functional and Genomic Variation between Human-Derived Isolates of Lachnospiraceae Reveals Inter- and Intra-Species Diversity.</title>
        <authorList>
            <person name="Sorbara M.T."/>
            <person name="Littmann E.R."/>
            <person name="Fontana E."/>
            <person name="Moody T.U."/>
            <person name="Kohout C.E."/>
            <person name="Gjonbalaj M."/>
            <person name="Eaton V."/>
            <person name="Seok R."/>
            <person name="Leiner I.M."/>
            <person name="Pamer E.G."/>
        </authorList>
    </citation>
    <scope>NUCLEOTIDE SEQUENCE</scope>
    <source>
        <strain evidence="3">MSK.11.9</strain>
    </source>
</reference>
<evidence type="ECO:0000313" key="4">
    <source>
        <dbReference type="Proteomes" id="UP001296581"/>
    </source>
</evidence>
<dbReference type="Pfam" id="PF00534">
    <property type="entry name" value="Glycos_transf_1"/>
    <property type="match status" value="1"/>
</dbReference>
<name>A0AB36DHH0_MEDGN</name>
<feature type="domain" description="Glycosyltransferase subfamily 4-like N-terminal" evidence="2">
    <location>
        <begin position="15"/>
        <end position="187"/>
    </location>
</feature>